<feature type="region of interest" description="Disordered" evidence="2">
    <location>
        <begin position="338"/>
        <end position="361"/>
    </location>
</feature>
<keyword evidence="1" id="KW-0694">RNA-binding</keyword>
<dbReference type="Pfam" id="PF00076">
    <property type="entry name" value="RRM_1"/>
    <property type="match status" value="2"/>
</dbReference>
<dbReference type="Gene3D" id="3.30.70.330">
    <property type="match status" value="2"/>
</dbReference>
<dbReference type="GO" id="GO:0003723">
    <property type="term" value="F:RNA binding"/>
    <property type="evidence" value="ECO:0007669"/>
    <property type="project" value="UniProtKB-UniRule"/>
</dbReference>
<feature type="domain" description="RRM" evidence="3">
    <location>
        <begin position="132"/>
        <end position="208"/>
    </location>
</feature>
<evidence type="ECO:0000313" key="5">
    <source>
        <dbReference type="Proteomes" id="UP000823749"/>
    </source>
</evidence>
<dbReference type="InterPro" id="IPR012677">
    <property type="entry name" value="Nucleotide-bd_a/b_plait_sf"/>
</dbReference>
<dbReference type="InterPro" id="IPR000504">
    <property type="entry name" value="RRM_dom"/>
</dbReference>
<comment type="caution">
    <text evidence="4">The sequence shown here is derived from an EMBL/GenBank/DDBJ whole genome shotgun (WGS) entry which is preliminary data.</text>
</comment>
<dbReference type="InterPro" id="IPR009818">
    <property type="entry name" value="PAM2_motif"/>
</dbReference>
<feature type="compositionally biased region" description="Basic residues" evidence="2">
    <location>
        <begin position="103"/>
        <end position="113"/>
    </location>
</feature>
<protein>
    <recommendedName>
        <fullName evidence="3">RRM domain-containing protein</fullName>
    </recommendedName>
</protein>
<feature type="domain" description="RRM" evidence="3">
    <location>
        <begin position="230"/>
        <end position="312"/>
    </location>
</feature>
<dbReference type="PANTHER" id="PTHR32343:SF22">
    <property type="entry name" value="LD29830P"/>
    <property type="match status" value="1"/>
</dbReference>
<dbReference type="FunFam" id="3.30.70.330:FF:000665">
    <property type="entry name" value="Polyadenylate-binding protein-interacting protein 10"/>
    <property type="match status" value="1"/>
</dbReference>
<dbReference type="PANTHER" id="PTHR32343">
    <property type="entry name" value="SERINE/ARGININE-RICH SPLICING FACTOR"/>
    <property type="match status" value="1"/>
</dbReference>
<evidence type="ECO:0000256" key="2">
    <source>
        <dbReference type="SAM" id="MobiDB-lite"/>
    </source>
</evidence>
<evidence type="ECO:0000256" key="1">
    <source>
        <dbReference type="PROSITE-ProRule" id="PRU00176"/>
    </source>
</evidence>
<feature type="compositionally biased region" description="Low complexity" evidence="2">
    <location>
        <begin position="1"/>
        <end position="14"/>
    </location>
</feature>
<feature type="region of interest" description="Disordered" evidence="2">
    <location>
        <begin position="1"/>
        <end position="43"/>
    </location>
</feature>
<dbReference type="EMBL" id="JACTNZ010000004">
    <property type="protein sequence ID" value="KAG5551465.1"/>
    <property type="molecule type" value="Genomic_DNA"/>
</dbReference>
<name>A0AAV6KGN1_9ERIC</name>
<dbReference type="InterPro" id="IPR008889">
    <property type="entry name" value="VQ"/>
</dbReference>
<sequence>MAAGVEGLGEAAVVQSPETDTAANGNAESVENVDDQESDSKKSEFKMQEIADMLSKLKLNPMAKEFFPSSYLVIGPNRDQFGPADGFSPVNNQLFGDDGYPNNRRRRNNYNQGRRRLNGRAFRAQREESIRRTVYVSELDHNVTEEQLADLFSSKCGQVVDCRICGDPHSRLHFAFVEFADEVSAGEALNFGGTLIGFYPIKVLPSKTAILPVNPTFLPRSEDEREMCARTVYCTNIDKEISQAAVKFFFESYCGEVSRLRLLGDNVHSTRIAFVEFAMAESAIAALDCSGRILGTQPIRNAEPVKITFISTEYVETDATSFKSVVQKLTGKDSTIATEPKSAGRVRSKVGSTGGNTGGVGSGLSRGMSFKDFDRLLTELPPLDELYRLC</sequence>
<evidence type="ECO:0000259" key="3">
    <source>
        <dbReference type="PROSITE" id="PS50102"/>
    </source>
</evidence>
<organism evidence="4 5">
    <name type="scientific">Rhododendron griersonianum</name>
    <dbReference type="NCBI Taxonomy" id="479676"/>
    <lineage>
        <taxon>Eukaryota</taxon>
        <taxon>Viridiplantae</taxon>
        <taxon>Streptophyta</taxon>
        <taxon>Embryophyta</taxon>
        <taxon>Tracheophyta</taxon>
        <taxon>Spermatophyta</taxon>
        <taxon>Magnoliopsida</taxon>
        <taxon>eudicotyledons</taxon>
        <taxon>Gunneridae</taxon>
        <taxon>Pentapetalae</taxon>
        <taxon>asterids</taxon>
        <taxon>Ericales</taxon>
        <taxon>Ericaceae</taxon>
        <taxon>Ericoideae</taxon>
        <taxon>Rhodoreae</taxon>
        <taxon>Rhododendron</taxon>
    </lineage>
</organism>
<dbReference type="Pfam" id="PF05678">
    <property type="entry name" value="VQ"/>
    <property type="match status" value="1"/>
</dbReference>
<dbReference type="SUPFAM" id="SSF54928">
    <property type="entry name" value="RNA-binding domain, RBD"/>
    <property type="match status" value="2"/>
</dbReference>
<dbReference type="InterPro" id="IPR034825">
    <property type="entry name" value="CID8-like_RRM2"/>
</dbReference>
<proteinExistence type="predicted"/>
<feature type="compositionally biased region" description="Gly residues" evidence="2">
    <location>
        <begin position="352"/>
        <end position="361"/>
    </location>
</feature>
<gene>
    <name evidence="4" type="ORF">RHGRI_009775</name>
</gene>
<dbReference type="AlphaFoldDB" id="A0AAV6KGN1"/>
<dbReference type="SMART" id="SM00360">
    <property type="entry name" value="RRM"/>
    <property type="match status" value="2"/>
</dbReference>
<reference evidence="4" key="1">
    <citation type="submission" date="2020-08" db="EMBL/GenBank/DDBJ databases">
        <title>Plant Genome Project.</title>
        <authorList>
            <person name="Zhang R.-G."/>
        </authorList>
    </citation>
    <scope>NUCLEOTIDE SEQUENCE</scope>
    <source>
        <strain evidence="4">WSP0</strain>
        <tissue evidence="4">Leaf</tissue>
    </source>
</reference>
<feature type="compositionally biased region" description="Polar residues" evidence="2">
    <location>
        <begin position="16"/>
        <end position="29"/>
    </location>
</feature>
<keyword evidence="5" id="KW-1185">Reference proteome</keyword>
<dbReference type="PROSITE" id="PS50102">
    <property type="entry name" value="RRM"/>
    <property type="match status" value="2"/>
</dbReference>
<dbReference type="InterPro" id="IPR035979">
    <property type="entry name" value="RBD_domain_sf"/>
</dbReference>
<evidence type="ECO:0000313" key="4">
    <source>
        <dbReference type="EMBL" id="KAG5551465.1"/>
    </source>
</evidence>
<accession>A0AAV6KGN1</accession>
<dbReference type="Proteomes" id="UP000823749">
    <property type="component" value="Chromosome 4"/>
</dbReference>
<dbReference type="CDD" id="cd12460">
    <property type="entry name" value="RRM2_CID8_like"/>
    <property type="match status" value="1"/>
</dbReference>
<dbReference type="Pfam" id="PF07145">
    <property type="entry name" value="PAM2"/>
    <property type="match status" value="1"/>
</dbReference>
<feature type="region of interest" description="Disordered" evidence="2">
    <location>
        <begin position="93"/>
        <end position="113"/>
    </location>
</feature>